<dbReference type="SUPFAM" id="SSF47226">
    <property type="entry name" value="Histidine-containing phosphotransfer domain, HPT domain"/>
    <property type="match status" value="1"/>
</dbReference>
<dbReference type="InterPro" id="IPR011006">
    <property type="entry name" value="CheY-like_superfamily"/>
</dbReference>
<feature type="modified residue" description="4-aspartylphosphate" evidence="17">
    <location>
        <position position="520"/>
    </location>
</feature>
<comment type="subcellular location">
    <subcellularLocation>
        <location evidence="2">Cell membrane</location>
        <topology evidence="2">Multi-pass membrane protein</topology>
    </subcellularLocation>
</comment>
<keyword evidence="4" id="KW-1003">Cell membrane</keyword>
<reference evidence="22 23" key="1">
    <citation type="journal article" date="2016" name="BMC Genomics">
        <title>Combined genomic and structural analyses of a cultured magnetotactic bacterium reveals its niche adaptation to a dynamic environment.</title>
        <authorList>
            <person name="Araujo A.C."/>
            <person name="Morillo V."/>
            <person name="Cypriano J."/>
            <person name="Teixeira L.C."/>
            <person name="Leao P."/>
            <person name="Lyra S."/>
            <person name="Almeida L.G."/>
            <person name="Bazylinski D.A."/>
            <person name="Vasconcellos A.T."/>
            <person name="Abreu F."/>
            <person name="Lins U."/>
        </authorList>
    </citation>
    <scope>NUCLEOTIDE SEQUENCE [LARGE SCALE GENOMIC DNA]</scope>
    <source>
        <strain evidence="22 23">IT-1</strain>
    </source>
</reference>
<dbReference type="PROSITE" id="PS50110">
    <property type="entry name" value="RESPONSE_REGULATORY"/>
    <property type="match status" value="2"/>
</dbReference>
<dbReference type="GO" id="GO:0005524">
    <property type="term" value="F:ATP binding"/>
    <property type="evidence" value="ECO:0007669"/>
    <property type="project" value="UniProtKB-KW"/>
</dbReference>
<evidence type="ECO:0000313" key="22">
    <source>
        <dbReference type="EMBL" id="OSM02412.1"/>
    </source>
</evidence>
<evidence type="ECO:0000259" key="21">
    <source>
        <dbReference type="PROSITE" id="PS50894"/>
    </source>
</evidence>
<evidence type="ECO:0000256" key="10">
    <source>
        <dbReference type="ARBA" id="ARBA00022840"/>
    </source>
</evidence>
<keyword evidence="6" id="KW-0808">Transferase</keyword>
<evidence type="ECO:0000256" key="5">
    <source>
        <dbReference type="ARBA" id="ARBA00022553"/>
    </source>
</evidence>
<evidence type="ECO:0000256" key="4">
    <source>
        <dbReference type="ARBA" id="ARBA00022475"/>
    </source>
</evidence>
<evidence type="ECO:0000256" key="14">
    <source>
        <dbReference type="ARBA" id="ARBA00064003"/>
    </source>
</evidence>
<comment type="caution">
    <text evidence="22">The sequence shown here is derived from an EMBL/GenBank/DDBJ whole genome shotgun (WGS) entry which is preliminary data.</text>
</comment>
<keyword evidence="12" id="KW-0902">Two-component regulatory system</keyword>
<comment type="subunit">
    <text evidence="14">At low DSF concentrations, interacts with RpfF.</text>
</comment>
<dbReference type="FunFam" id="1.10.287.130:FF:000002">
    <property type="entry name" value="Two-component osmosensing histidine kinase"/>
    <property type="match status" value="1"/>
</dbReference>
<dbReference type="PROSITE" id="PS50894">
    <property type="entry name" value="HPT"/>
    <property type="match status" value="1"/>
</dbReference>
<evidence type="ECO:0000256" key="7">
    <source>
        <dbReference type="ARBA" id="ARBA00022692"/>
    </source>
</evidence>
<evidence type="ECO:0000256" key="9">
    <source>
        <dbReference type="ARBA" id="ARBA00022777"/>
    </source>
</evidence>
<accession>A0A1Y2K377</accession>
<dbReference type="InterPro" id="IPR008207">
    <property type="entry name" value="Sig_transdc_His_kin_Hpt_dom"/>
</dbReference>
<dbReference type="CDD" id="cd00082">
    <property type="entry name" value="HisKA"/>
    <property type="match status" value="1"/>
</dbReference>
<dbReference type="InterPro" id="IPR004358">
    <property type="entry name" value="Sig_transdc_His_kin-like_C"/>
</dbReference>
<protein>
    <recommendedName>
        <fullName evidence="15">Sensory/regulatory protein RpfC</fullName>
        <ecNumber evidence="3">2.7.13.3</ecNumber>
    </recommendedName>
</protein>
<dbReference type="InterPro" id="IPR003594">
    <property type="entry name" value="HATPase_dom"/>
</dbReference>
<dbReference type="Pfam" id="PF00512">
    <property type="entry name" value="HisKA"/>
    <property type="match status" value="1"/>
</dbReference>
<dbReference type="InterPro" id="IPR036890">
    <property type="entry name" value="HATPase_C_sf"/>
</dbReference>
<evidence type="ECO:0000256" key="12">
    <source>
        <dbReference type="ARBA" id="ARBA00023012"/>
    </source>
</evidence>
<dbReference type="InterPro" id="IPR036641">
    <property type="entry name" value="HPT_dom_sf"/>
</dbReference>
<keyword evidence="13" id="KW-0472">Membrane</keyword>
<evidence type="ECO:0000256" key="11">
    <source>
        <dbReference type="ARBA" id="ARBA00022989"/>
    </source>
</evidence>
<keyword evidence="9" id="KW-0418">Kinase</keyword>
<dbReference type="Gene3D" id="3.30.565.10">
    <property type="entry name" value="Histidine kinase-like ATPase, C-terminal domain"/>
    <property type="match status" value="1"/>
</dbReference>
<gene>
    <name evidence="22" type="ORF">MAIT1_02555</name>
</gene>
<evidence type="ECO:0000256" key="8">
    <source>
        <dbReference type="ARBA" id="ARBA00022741"/>
    </source>
</evidence>
<evidence type="ECO:0000256" key="1">
    <source>
        <dbReference type="ARBA" id="ARBA00000085"/>
    </source>
</evidence>
<dbReference type="Pfam" id="PF00072">
    <property type="entry name" value="Response_reg"/>
    <property type="match status" value="2"/>
</dbReference>
<keyword evidence="7" id="KW-0812">Transmembrane</keyword>
<dbReference type="InterPro" id="IPR005467">
    <property type="entry name" value="His_kinase_dom"/>
</dbReference>
<keyword evidence="8" id="KW-0547">Nucleotide-binding</keyword>
<name>A0A1Y2K377_9PROT</name>
<evidence type="ECO:0000259" key="20">
    <source>
        <dbReference type="PROSITE" id="PS50110"/>
    </source>
</evidence>
<dbReference type="AlphaFoldDB" id="A0A1Y2K377"/>
<feature type="domain" description="HPt" evidence="21">
    <location>
        <begin position="628"/>
        <end position="731"/>
    </location>
</feature>
<dbReference type="GO" id="GO:0000155">
    <property type="term" value="F:phosphorelay sensor kinase activity"/>
    <property type="evidence" value="ECO:0007669"/>
    <property type="project" value="InterPro"/>
</dbReference>
<feature type="domain" description="Histidine kinase" evidence="19">
    <location>
        <begin position="80"/>
        <end position="301"/>
    </location>
</feature>
<dbReference type="InterPro" id="IPR003661">
    <property type="entry name" value="HisK_dim/P_dom"/>
</dbReference>
<dbReference type="SMART" id="SM00388">
    <property type="entry name" value="HisKA"/>
    <property type="match status" value="1"/>
</dbReference>
<keyword evidence="18" id="KW-0175">Coiled coil</keyword>
<dbReference type="SUPFAM" id="SSF52172">
    <property type="entry name" value="CheY-like"/>
    <property type="match status" value="2"/>
</dbReference>
<dbReference type="PANTHER" id="PTHR45339:SF1">
    <property type="entry name" value="HYBRID SIGNAL TRANSDUCTION HISTIDINE KINASE J"/>
    <property type="match status" value="1"/>
</dbReference>
<dbReference type="PRINTS" id="PR00344">
    <property type="entry name" value="BCTRLSENSOR"/>
</dbReference>
<dbReference type="InterPro" id="IPR001789">
    <property type="entry name" value="Sig_transdc_resp-reg_receiver"/>
</dbReference>
<evidence type="ECO:0000256" key="3">
    <source>
        <dbReference type="ARBA" id="ARBA00012438"/>
    </source>
</evidence>
<dbReference type="Gene3D" id="3.40.50.2300">
    <property type="match status" value="2"/>
</dbReference>
<feature type="domain" description="Response regulatory" evidence="20">
    <location>
        <begin position="320"/>
        <end position="442"/>
    </location>
</feature>
<dbReference type="RefSeq" id="WP_085444891.1">
    <property type="nucleotide sequence ID" value="NZ_LVJN01000020.1"/>
</dbReference>
<dbReference type="EC" id="2.7.13.3" evidence="3"/>
<dbReference type="SMART" id="SM00387">
    <property type="entry name" value="HATPase_c"/>
    <property type="match status" value="1"/>
</dbReference>
<organism evidence="22 23">
    <name type="scientific">Magnetofaba australis IT-1</name>
    <dbReference type="NCBI Taxonomy" id="1434232"/>
    <lineage>
        <taxon>Bacteria</taxon>
        <taxon>Pseudomonadati</taxon>
        <taxon>Pseudomonadota</taxon>
        <taxon>Magnetococcia</taxon>
        <taxon>Magnetococcales</taxon>
        <taxon>Magnetococcaceae</taxon>
        <taxon>Magnetofaba</taxon>
    </lineage>
</organism>
<dbReference type="OrthoDB" id="9801651at2"/>
<keyword evidence="11" id="KW-1133">Transmembrane helix</keyword>
<dbReference type="SMART" id="SM00448">
    <property type="entry name" value="REC"/>
    <property type="match status" value="2"/>
</dbReference>
<evidence type="ECO:0000313" key="23">
    <source>
        <dbReference type="Proteomes" id="UP000194003"/>
    </source>
</evidence>
<dbReference type="PROSITE" id="PS50109">
    <property type="entry name" value="HIS_KIN"/>
    <property type="match status" value="1"/>
</dbReference>
<feature type="domain" description="Response regulatory" evidence="20">
    <location>
        <begin position="471"/>
        <end position="587"/>
    </location>
</feature>
<evidence type="ECO:0000259" key="19">
    <source>
        <dbReference type="PROSITE" id="PS50109"/>
    </source>
</evidence>
<sequence length="815" mass="88825">MNDVDPEARWQRRLTRERNARQEAERLLDIKSQELWEANQALQQALEGLEEQVAERTRELNEAKLQAEAASKAKSEFLANMSHEIRTPMNAIIGMTHLALQTQLTDKQRDYLGKTQSAAKSLLGIINDILDFSKIEAGKLDMDHAPFRLDETLENLANIISVKSAEKGLEFLTAMEPEIPIGLVGDPLRLHQVLLNLTSNAVKFTHTGHIVVMASLEERDAHSALLRFSVRDSGIGIPAEHMTRLFQEFTQADASTTRRFGGTGLGLSISKRLAELMGGRIGVNSVEGQGSEFWFTARFELHEEIPRLADGVPEPLQGKRILVVDDSPTALKILGDLCAELGFEALREGSGEAALARLEQEQAHDRPVDVVLMDWEMPGVNGLEAARRIQNSAALRPKPRVILVTAHALESVRQEASTLALAGFLSKPVSAARLFDTLVCDVYGHCDARTELGRHAAQSAREPTHVIRDARVLLVEDNALNQQVAVELLSQMGCEVTVANDGAQGVRMACLEPFDVIFMDLQMPNMDGLQAARAIRAQSPLPEAPIIAMTANAMAGDRERCLDAGMNDHVPKPIDADSLRDTLMRYLPDSRIVAADALLTPSAQDDTDDEGGLLGVNMALGLQRVAGNTGLYAAMVRRFSQEHGEDMHKTLAALRQGSMGEAERIAHTFKGLCGGIGHDALWRAGNELEMAIAQGGAQSSDLEALAKRVQIVLTPFLDDCAQWLAQVGRASETTNASNPEPFDAQRCGAALEQLKQALLARNPRNAKAALAELDAMTLPSAARQVVEEIAPLIAKFKLKQAAEALADRLDAFVEP</sequence>
<dbReference type="FunFam" id="3.30.565.10:FF:000010">
    <property type="entry name" value="Sensor histidine kinase RcsC"/>
    <property type="match status" value="1"/>
</dbReference>
<evidence type="ECO:0000256" key="17">
    <source>
        <dbReference type="PROSITE-ProRule" id="PRU00169"/>
    </source>
</evidence>
<keyword evidence="10" id="KW-0067">ATP-binding</keyword>
<proteinExistence type="predicted"/>
<feature type="modified residue" description="Phosphohistidine" evidence="16">
    <location>
        <position position="667"/>
    </location>
</feature>
<dbReference type="InterPro" id="IPR036097">
    <property type="entry name" value="HisK_dim/P_sf"/>
</dbReference>
<dbReference type="SUPFAM" id="SSF55874">
    <property type="entry name" value="ATPase domain of HSP90 chaperone/DNA topoisomerase II/histidine kinase"/>
    <property type="match status" value="1"/>
</dbReference>
<evidence type="ECO:0000256" key="6">
    <source>
        <dbReference type="ARBA" id="ARBA00022679"/>
    </source>
</evidence>
<dbReference type="EMBL" id="LVJN01000020">
    <property type="protein sequence ID" value="OSM02412.1"/>
    <property type="molecule type" value="Genomic_DNA"/>
</dbReference>
<dbReference type="GO" id="GO:0005886">
    <property type="term" value="C:plasma membrane"/>
    <property type="evidence" value="ECO:0007669"/>
    <property type="project" value="UniProtKB-SubCell"/>
</dbReference>
<dbReference type="Pfam" id="PF01627">
    <property type="entry name" value="Hpt"/>
    <property type="match status" value="1"/>
</dbReference>
<feature type="coiled-coil region" evidence="18">
    <location>
        <begin position="7"/>
        <end position="73"/>
    </location>
</feature>
<keyword evidence="5 17" id="KW-0597">Phosphoprotein</keyword>
<dbReference type="SUPFAM" id="SSF47384">
    <property type="entry name" value="Homodimeric domain of signal transducing histidine kinase"/>
    <property type="match status" value="1"/>
</dbReference>
<evidence type="ECO:0000256" key="13">
    <source>
        <dbReference type="ARBA" id="ARBA00023136"/>
    </source>
</evidence>
<feature type="modified residue" description="4-aspartylphosphate" evidence="17">
    <location>
        <position position="374"/>
    </location>
</feature>
<keyword evidence="23" id="KW-1185">Reference proteome</keyword>
<dbReference type="PANTHER" id="PTHR45339">
    <property type="entry name" value="HYBRID SIGNAL TRANSDUCTION HISTIDINE KINASE J"/>
    <property type="match status" value="1"/>
</dbReference>
<dbReference type="Proteomes" id="UP000194003">
    <property type="component" value="Unassembled WGS sequence"/>
</dbReference>
<comment type="catalytic activity">
    <reaction evidence="1">
        <text>ATP + protein L-histidine = ADP + protein N-phospho-L-histidine.</text>
        <dbReference type="EC" id="2.7.13.3"/>
    </reaction>
</comment>
<dbReference type="Gene3D" id="1.10.287.130">
    <property type="match status" value="1"/>
</dbReference>
<dbReference type="CDD" id="cd17546">
    <property type="entry name" value="REC_hyHK_CKI1_RcsC-like"/>
    <property type="match status" value="2"/>
</dbReference>
<dbReference type="CDD" id="cd16922">
    <property type="entry name" value="HATPase_EvgS-ArcB-TorS-like"/>
    <property type="match status" value="1"/>
</dbReference>
<dbReference type="Pfam" id="PF02518">
    <property type="entry name" value="HATPase_c"/>
    <property type="match status" value="1"/>
</dbReference>
<evidence type="ECO:0000256" key="15">
    <source>
        <dbReference type="ARBA" id="ARBA00068150"/>
    </source>
</evidence>
<evidence type="ECO:0000256" key="16">
    <source>
        <dbReference type="PROSITE-ProRule" id="PRU00110"/>
    </source>
</evidence>
<dbReference type="STRING" id="1434232.MAIT1_02555"/>
<evidence type="ECO:0000256" key="2">
    <source>
        <dbReference type="ARBA" id="ARBA00004651"/>
    </source>
</evidence>
<dbReference type="Gene3D" id="1.20.120.160">
    <property type="entry name" value="HPT domain"/>
    <property type="match status" value="1"/>
</dbReference>
<evidence type="ECO:0000256" key="18">
    <source>
        <dbReference type="SAM" id="Coils"/>
    </source>
</evidence>